<dbReference type="InterPro" id="IPR013013">
    <property type="entry name" value="PTS_EIIC_1"/>
</dbReference>
<keyword evidence="2" id="KW-0813">Transport</keyword>
<dbReference type="CDD" id="cd00212">
    <property type="entry name" value="PTS_IIB_glc"/>
    <property type="match status" value="1"/>
</dbReference>
<dbReference type="NCBIfam" id="TIGR00826">
    <property type="entry name" value="EIIB_glc"/>
    <property type="match status" value="1"/>
</dbReference>
<dbReference type="InterPro" id="IPR001996">
    <property type="entry name" value="PTS_IIB_1"/>
</dbReference>
<dbReference type="RefSeq" id="WP_068160212.1">
    <property type="nucleotide sequence ID" value="NZ_JXJX01000003.1"/>
</dbReference>
<dbReference type="InterPro" id="IPR001127">
    <property type="entry name" value="PTS_EIIA_1_perm"/>
</dbReference>
<dbReference type="Pfam" id="PF02378">
    <property type="entry name" value="PTS_EIIC"/>
    <property type="match status" value="1"/>
</dbReference>
<dbReference type="InterPro" id="IPR003352">
    <property type="entry name" value="PTS_EIIC"/>
</dbReference>
<evidence type="ECO:0000256" key="5">
    <source>
        <dbReference type="ARBA" id="ARBA00022679"/>
    </source>
</evidence>
<dbReference type="PROSITE" id="PS01035">
    <property type="entry name" value="PTS_EIIB_TYPE_1_CYS"/>
    <property type="match status" value="1"/>
</dbReference>
<evidence type="ECO:0000256" key="16">
    <source>
        <dbReference type="PROSITE-ProRule" id="PRU00421"/>
    </source>
</evidence>
<feature type="domain" description="PTS EIIA type-1" evidence="18">
    <location>
        <begin position="540"/>
        <end position="644"/>
    </location>
</feature>
<keyword evidence="4" id="KW-0762">Sugar transport</keyword>
<dbReference type="FunFam" id="3.30.1360.60:FF:000001">
    <property type="entry name" value="PTS system glucose-specific IIBC component PtsG"/>
    <property type="match status" value="1"/>
</dbReference>
<dbReference type="PANTHER" id="PTHR30175:SF4">
    <property type="entry name" value="PTS SYSTEM TREHALOSE-SPECIFIC EIIBC COMPONENT"/>
    <property type="match status" value="1"/>
</dbReference>
<evidence type="ECO:0000256" key="14">
    <source>
        <dbReference type="ARBA" id="ARBA00074554"/>
    </source>
</evidence>
<accession>A0A2A5S2R1</accession>
<keyword evidence="22" id="KW-1185">Reference proteome</keyword>
<dbReference type="Pfam" id="PF00358">
    <property type="entry name" value="PTS_EIIA_1"/>
    <property type="match status" value="1"/>
</dbReference>
<evidence type="ECO:0000256" key="2">
    <source>
        <dbReference type="ARBA" id="ARBA00022448"/>
    </source>
</evidence>
<feature type="active site" description="Phosphocysteine intermediate; for EIIB activity" evidence="16">
    <location>
        <position position="27"/>
    </location>
</feature>
<protein>
    <recommendedName>
        <fullName evidence="14">PTS system sucrose-specific EIIBCA component</fullName>
        <ecNumber evidence="11">2.7.1.211</ecNumber>
    </recommendedName>
    <alternativeName>
        <fullName evidence="15">EIIBCA-Scr</fullName>
    </alternativeName>
</protein>
<dbReference type="PROSITE" id="PS51098">
    <property type="entry name" value="PTS_EIIB_TYPE_1"/>
    <property type="match status" value="1"/>
</dbReference>
<dbReference type="PROSITE" id="PS51093">
    <property type="entry name" value="PTS_EIIA_TYPE_1"/>
    <property type="match status" value="1"/>
</dbReference>
<evidence type="ECO:0000256" key="11">
    <source>
        <dbReference type="ARBA" id="ARBA00044053"/>
    </source>
</evidence>
<evidence type="ECO:0000256" key="12">
    <source>
        <dbReference type="ARBA" id="ARBA00045139"/>
    </source>
</evidence>
<reference evidence="21 22" key="1">
    <citation type="submission" date="2014-12" db="EMBL/GenBank/DDBJ databases">
        <title>Draft genome sequences of 10 type strains of Lactococcus.</title>
        <authorList>
            <person name="Sun Z."/>
            <person name="Zhong Z."/>
            <person name="Liu W."/>
            <person name="Zhang W."/>
            <person name="Zhang H."/>
        </authorList>
    </citation>
    <scope>NUCLEOTIDE SEQUENCE [LARGE SCALE GENOMIC DNA]</scope>
    <source>
        <strain evidence="21 22">DSM 20686</strain>
    </source>
</reference>
<keyword evidence="7 17" id="KW-0812">Transmembrane</keyword>
<evidence type="ECO:0000256" key="4">
    <source>
        <dbReference type="ARBA" id="ARBA00022597"/>
    </source>
</evidence>
<dbReference type="NCBIfam" id="TIGR01992">
    <property type="entry name" value="PTS-IIBC-Tre"/>
    <property type="match status" value="1"/>
</dbReference>
<comment type="catalytic activity">
    <reaction evidence="13">
        <text>N(pros)-phospho-L-histidyl-[protein](out) + sucrose = sucrose 6(G)-phosphate(in) + L-histidyl-[protein]</text>
        <dbReference type="Rhea" id="RHEA:49236"/>
        <dbReference type="Rhea" id="RHEA-COMP:9745"/>
        <dbReference type="Rhea" id="RHEA-COMP:9746"/>
        <dbReference type="ChEBI" id="CHEBI:17992"/>
        <dbReference type="ChEBI" id="CHEBI:29979"/>
        <dbReference type="ChEBI" id="CHEBI:64837"/>
        <dbReference type="ChEBI" id="CHEBI:91002"/>
        <dbReference type="EC" id="2.7.1.211"/>
    </reaction>
</comment>
<dbReference type="NCBIfam" id="TIGR00830">
    <property type="entry name" value="PTBA"/>
    <property type="match status" value="1"/>
</dbReference>
<evidence type="ECO:0000259" key="20">
    <source>
        <dbReference type="PROSITE" id="PS51103"/>
    </source>
</evidence>
<dbReference type="Gene3D" id="3.30.1360.60">
    <property type="entry name" value="Glucose permease domain IIB"/>
    <property type="match status" value="1"/>
</dbReference>
<evidence type="ECO:0000259" key="19">
    <source>
        <dbReference type="PROSITE" id="PS51098"/>
    </source>
</evidence>
<dbReference type="Pfam" id="PF00367">
    <property type="entry name" value="PTS_EIIB"/>
    <property type="match status" value="1"/>
</dbReference>
<dbReference type="Gene3D" id="2.70.70.10">
    <property type="entry name" value="Glucose Permease (Domain IIA)"/>
    <property type="match status" value="1"/>
</dbReference>
<evidence type="ECO:0000256" key="3">
    <source>
        <dbReference type="ARBA" id="ARBA00022475"/>
    </source>
</evidence>
<dbReference type="STRING" id="1348632.GCA_001591745_00251"/>
<keyword evidence="6" id="KW-0598">Phosphotransferase system</keyword>
<dbReference type="EC" id="2.7.1.211" evidence="11"/>
<evidence type="ECO:0000256" key="1">
    <source>
        <dbReference type="ARBA" id="ARBA00004651"/>
    </source>
</evidence>
<keyword evidence="5" id="KW-0808">Transferase</keyword>
<evidence type="ECO:0000256" key="9">
    <source>
        <dbReference type="ARBA" id="ARBA00022989"/>
    </source>
</evidence>
<dbReference type="SUPFAM" id="SSF51261">
    <property type="entry name" value="Duplicated hybrid motif"/>
    <property type="match status" value="1"/>
</dbReference>
<dbReference type="FunFam" id="2.70.70.10:FF:000001">
    <property type="entry name" value="PTS system glucose-specific IIA component"/>
    <property type="match status" value="1"/>
</dbReference>
<dbReference type="InterPro" id="IPR011296">
    <property type="entry name" value="PTS_IIBC_treh"/>
</dbReference>
<dbReference type="EMBL" id="JXJX01000003">
    <property type="protein sequence ID" value="PCS07733.1"/>
    <property type="molecule type" value="Genomic_DNA"/>
</dbReference>
<evidence type="ECO:0000256" key="17">
    <source>
        <dbReference type="SAM" id="Phobius"/>
    </source>
</evidence>
<feature type="domain" description="PTS EIIB type-1" evidence="19">
    <location>
        <begin position="5"/>
        <end position="87"/>
    </location>
</feature>
<evidence type="ECO:0000313" key="21">
    <source>
        <dbReference type="EMBL" id="PCS07733.1"/>
    </source>
</evidence>
<gene>
    <name evidence="21" type="ORF">RU87_GL000952</name>
</gene>
<dbReference type="AlphaFoldDB" id="A0A2A5S2R1"/>
<comment type="function">
    <text evidence="12">The phosphoenolpyruvate-dependent sugar phosphotransferase system (sugar PTS), a major carbohydrate active transport system, catalyzes the phosphorylation of incoming sugar substrates concomitantly with their translocation across the cell membrane. This system is involved in sucrose transport.</text>
</comment>
<feature type="transmembrane region" description="Helical" evidence="17">
    <location>
        <begin position="326"/>
        <end position="351"/>
    </location>
</feature>
<dbReference type="GO" id="GO:0015574">
    <property type="term" value="F:trehalose transmembrane transporter activity"/>
    <property type="evidence" value="ECO:0007669"/>
    <property type="project" value="InterPro"/>
</dbReference>
<evidence type="ECO:0000256" key="15">
    <source>
        <dbReference type="ARBA" id="ARBA00081008"/>
    </source>
</evidence>
<feature type="transmembrane region" description="Helical" evidence="17">
    <location>
        <begin position="249"/>
        <end position="268"/>
    </location>
</feature>
<comment type="caution">
    <text evidence="21">The sequence shown here is derived from an EMBL/GenBank/DDBJ whole genome shotgun (WGS) entry which is preliminary data.</text>
</comment>
<feature type="transmembrane region" description="Helical" evidence="17">
    <location>
        <begin position="463"/>
        <end position="484"/>
    </location>
</feature>
<dbReference type="NCBIfam" id="NF008236">
    <property type="entry name" value="PRK11007.1"/>
    <property type="match status" value="1"/>
</dbReference>
<evidence type="ECO:0000313" key="22">
    <source>
        <dbReference type="Proteomes" id="UP000242246"/>
    </source>
</evidence>
<dbReference type="InterPro" id="IPR036878">
    <property type="entry name" value="Glu_permease_IIB"/>
</dbReference>
<dbReference type="PROSITE" id="PS00371">
    <property type="entry name" value="PTS_EIIA_TYPE_1_HIS"/>
    <property type="match status" value="1"/>
</dbReference>
<dbReference type="OrthoDB" id="9769191at2"/>
<keyword evidence="8" id="KW-0418">Kinase</keyword>
<dbReference type="InterPro" id="IPR011055">
    <property type="entry name" value="Dup_hybrid_motif"/>
</dbReference>
<keyword evidence="10 17" id="KW-0472">Membrane</keyword>
<dbReference type="GO" id="GO:0005886">
    <property type="term" value="C:plasma membrane"/>
    <property type="evidence" value="ECO:0007669"/>
    <property type="project" value="UniProtKB-SubCell"/>
</dbReference>
<dbReference type="InterPro" id="IPR050558">
    <property type="entry name" value="PTS_Sugar-Specific_Components"/>
</dbReference>
<feature type="transmembrane region" description="Helical" evidence="17">
    <location>
        <begin position="280"/>
        <end position="306"/>
    </location>
</feature>
<evidence type="ECO:0000256" key="8">
    <source>
        <dbReference type="ARBA" id="ARBA00022777"/>
    </source>
</evidence>
<evidence type="ECO:0000256" key="6">
    <source>
        <dbReference type="ARBA" id="ARBA00022683"/>
    </source>
</evidence>
<feature type="transmembrane region" description="Helical" evidence="17">
    <location>
        <begin position="105"/>
        <end position="127"/>
    </location>
</feature>
<dbReference type="GO" id="GO:0008982">
    <property type="term" value="F:protein-N(PI)-phosphohistidine-sugar phosphotransferase activity"/>
    <property type="evidence" value="ECO:0007669"/>
    <property type="project" value="InterPro"/>
</dbReference>
<feature type="transmembrane region" description="Helical" evidence="17">
    <location>
        <begin position="205"/>
        <end position="225"/>
    </location>
</feature>
<evidence type="ECO:0000256" key="13">
    <source>
        <dbReference type="ARBA" id="ARBA00048931"/>
    </source>
</evidence>
<feature type="domain" description="PTS EIIC type-1" evidence="20">
    <location>
        <begin position="107"/>
        <end position="500"/>
    </location>
</feature>
<organism evidence="21 22">
    <name type="scientific">Pseudolactococcus plantarum</name>
    <dbReference type="NCBI Taxonomy" id="1365"/>
    <lineage>
        <taxon>Bacteria</taxon>
        <taxon>Bacillati</taxon>
        <taxon>Bacillota</taxon>
        <taxon>Bacilli</taxon>
        <taxon>Lactobacillales</taxon>
        <taxon>Streptococcaceae</taxon>
        <taxon>Pseudolactococcus</taxon>
    </lineage>
</organism>
<dbReference type="GO" id="GO:0009401">
    <property type="term" value="P:phosphoenolpyruvate-dependent sugar phosphotransferase system"/>
    <property type="evidence" value="ECO:0007669"/>
    <property type="project" value="UniProtKB-KW"/>
</dbReference>
<dbReference type="GO" id="GO:0016301">
    <property type="term" value="F:kinase activity"/>
    <property type="evidence" value="ECO:0007669"/>
    <property type="project" value="UniProtKB-KW"/>
</dbReference>
<dbReference type="PANTHER" id="PTHR30175">
    <property type="entry name" value="PHOSPHOTRANSFERASE SYSTEM TRANSPORT PROTEIN"/>
    <property type="match status" value="1"/>
</dbReference>
<evidence type="ECO:0000256" key="10">
    <source>
        <dbReference type="ARBA" id="ARBA00023136"/>
    </source>
</evidence>
<dbReference type="Proteomes" id="UP000242246">
    <property type="component" value="Unassembled WGS sequence"/>
</dbReference>
<dbReference type="InterPro" id="IPR018113">
    <property type="entry name" value="PTrfase_EIIB_Cys"/>
</dbReference>
<keyword evidence="9 17" id="KW-1133">Transmembrane helix</keyword>
<sequence length="672" mass="71524">MGKFEKQAEELLDAIGGKENVAAVTHCATRMRFVLNDDEKADKKRIEAISTTKGMFTNAGQFQVIIGNDVAEFYNDFSAISGIEGVSKEAVKSAAKTNQNVVQKIVGVLAEIFTPLLPAIIVGGLILGLRNILEGVQIEALGQAVEGGVKKVTTGGQPVWNTIVQVSPFWNGVNSFLWLPGEAIFHFLPVGITWSVTRKMGTTQILGIVLGITLVSPQLLNAYAVNSTSAAEIAKNWTWDFGFFTMEKIGYQAQVIPAMAAGFLLAYLERFFRKYIPEAVSMIFVPLFSLLPTIIAAHAIIGPIGWKIGQGISFVVNAGLTSSVSWLFGGVFGILYAPLVITGLHHTALAIDTQLIADYGSTNLWPLIDLSNIAQGASVFAVYLLHKKNKKEAEISVPSTISAWLGVTEPAMFGINLKYLYPFVAAMIGSGIAGMVSTFMGVRANAIGVGGLPGILAIRGQDMLKFLLPMAIAIVVPVILTFFFRQAGIFNKLDRVGAGVSADVDADATETQPTGVALGTQVTIVSPLKGDVRPLADATDPVFSECVMGQGVIIIPSEGVLSAPFDGVVSAIFPTKHAIGLVSDDGVEVLMHVGMDTVSLAGKGFETLVKQGQQVKQGEHLLSFDIAFIKAQGLVVETPVIVTNQDSFQVDTIGQLPRVITSGDAVMRATKI</sequence>
<name>A0A2A5S2R1_9LACT</name>
<evidence type="ECO:0000256" key="7">
    <source>
        <dbReference type="ARBA" id="ARBA00022692"/>
    </source>
</evidence>
<comment type="subcellular location">
    <subcellularLocation>
        <location evidence="1">Cell membrane</location>
        <topology evidence="1">Multi-pass membrane protein</topology>
    </subcellularLocation>
</comment>
<feature type="transmembrane region" description="Helical" evidence="17">
    <location>
        <begin position="176"/>
        <end position="196"/>
    </location>
</feature>
<proteinExistence type="predicted"/>
<dbReference type="SUPFAM" id="SSF55604">
    <property type="entry name" value="Glucose permease domain IIB"/>
    <property type="match status" value="1"/>
</dbReference>
<dbReference type="GO" id="GO:0090589">
    <property type="term" value="F:protein-phosphocysteine-trehalose phosphotransferase system transporter activity"/>
    <property type="evidence" value="ECO:0007669"/>
    <property type="project" value="TreeGrafter"/>
</dbReference>
<keyword evidence="3" id="KW-1003">Cell membrane</keyword>
<evidence type="ECO:0000259" key="18">
    <source>
        <dbReference type="PROSITE" id="PS51093"/>
    </source>
</evidence>
<feature type="transmembrane region" description="Helical" evidence="17">
    <location>
        <begin position="419"/>
        <end position="442"/>
    </location>
</feature>
<dbReference type="PROSITE" id="PS51103">
    <property type="entry name" value="PTS_EIIC_TYPE_1"/>
    <property type="match status" value="1"/>
</dbReference>